<dbReference type="Proteomes" id="UP000549394">
    <property type="component" value="Unassembled WGS sequence"/>
</dbReference>
<evidence type="ECO:0000256" key="3">
    <source>
        <dbReference type="ARBA" id="ARBA00022989"/>
    </source>
</evidence>
<dbReference type="PANTHER" id="PTHR13659">
    <property type="entry name" value="AUTOSOMAL HIGHLY CONSERVED PROTEIN"/>
    <property type="match status" value="1"/>
</dbReference>
<comment type="caution">
    <text evidence="7">The sequence shown here is derived from an EMBL/GenBank/DDBJ whole genome shotgun (WGS) entry which is preliminary data.</text>
</comment>
<accession>A0A7I8VT09</accession>
<evidence type="ECO:0000256" key="5">
    <source>
        <dbReference type="SAM" id="MobiDB-lite"/>
    </source>
</evidence>
<feature type="region of interest" description="Disordered" evidence="5">
    <location>
        <begin position="1"/>
        <end position="21"/>
    </location>
</feature>
<dbReference type="Pfam" id="PF06271">
    <property type="entry name" value="RDD"/>
    <property type="match status" value="1"/>
</dbReference>
<dbReference type="AlphaFoldDB" id="A0A7I8VT09"/>
<dbReference type="OrthoDB" id="10061042at2759"/>
<proteinExistence type="predicted"/>
<keyword evidence="4" id="KW-0472">Membrane</keyword>
<keyword evidence="3" id="KW-1133">Transmembrane helix</keyword>
<protein>
    <submittedName>
        <fullName evidence="7">DgyrCDS7349</fullName>
    </submittedName>
</protein>
<reference evidence="7 8" key="1">
    <citation type="submission" date="2020-08" db="EMBL/GenBank/DDBJ databases">
        <authorList>
            <person name="Hejnol A."/>
        </authorList>
    </citation>
    <scope>NUCLEOTIDE SEQUENCE [LARGE SCALE GENOMIC DNA]</scope>
</reference>
<keyword evidence="8" id="KW-1185">Reference proteome</keyword>
<evidence type="ECO:0000313" key="8">
    <source>
        <dbReference type="Proteomes" id="UP000549394"/>
    </source>
</evidence>
<dbReference type="GO" id="GO:0016020">
    <property type="term" value="C:membrane"/>
    <property type="evidence" value="ECO:0007669"/>
    <property type="project" value="UniProtKB-SubCell"/>
</dbReference>
<evidence type="ECO:0000313" key="7">
    <source>
        <dbReference type="EMBL" id="CAD5118662.1"/>
    </source>
</evidence>
<evidence type="ECO:0000256" key="1">
    <source>
        <dbReference type="ARBA" id="ARBA00004141"/>
    </source>
</evidence>
<dbReference type="PANTHER" id="PTHR13659:SF5">
    <property type="entry name" value="PROTEIN FAM8A1"/>
    <property type="match status" value="1"/>
</dbReference>
<evidence type="ECO:0000259" key="6">
    <source>
        <dbReference type="Pfam" id="PF06271"/>
    </source>
</evidence>
<feature type="compositionally biased region" description="Basic and acidic residues" evidence="5">
    <location>
        <begin position="9"/>
        <end position="19"/>
    </location>
</feature>
<keyword evidence="2" id="KW-0812">Transmembrane</keyword>
<feature type="domain" description="RDD" evidence="6">
    <location>
        <begin position="118"/>
        <end position="224"/>
    </location>
</feature>
<comment type="subcellular location">
    <subcellularLocation>
        <location evidence="1">Membrane</location>
        <topology evidence="1">Multi-pass membrane protein</topology>
    </subcellularLocation>
</comment>
<dbReference type="EMBL" id="CAJFCJ010000009">
    <property type="protein sequence ID" value="CAD5118662.1"/>
    <property type="molecule type" value="Genomic_DNA"/>
</dbReference>
<dbReference type="InterPro" id="IPR039871">
    <property type="entry name" value="FAM8A1"/>
</dbReference>
<dbReference type="InterPro" id="IPR010432">
    <property type="entry name" value="RDD"/>
</dbReference>
<evidence type="ECO:0000256" key="4">
    <source>
        <dbReference type="ARBA" id="ARBA00023136"/>
    </source>
</evidence>
<feature type="region of interest" description="Disordered" evidence="5">
    <location>
        <begin position="84"/>
        <end position="110"/>
    </location>
</feature>
<evidence type="ECO:0000256" key="2">
    <source>
        <dbReference type="ARBA" id="ARBA00022692"/>
    </source>
</evidence>
<name>A0A7I8VT09_9ANNE</name>
<sequence length="246" mass="28087">MEGIGVRQRLKEEKIDETATPHQLNETNILDFNKLPNIDNCHLKTGKDEKFETMTEYATALQKWMVQYSAWCMFQSIALAPNTNTSNREQKATSQSQTQPNQSQPEQPPTIQEREFLVPSLWKRVTAEFIDFLLLFIVKLTVTMYIVEQLELVNLDNLDLDTILNDKLDYDKAVNMTWELVAIELINRIFISIFETLCLRKGIIEMGGATPGKRMMGLVVVSCDSAIAVNNNVIRVRPASDIGFKK</sequence>
<organism evidence="7 8">
    <name type="scientific">Dimorphilus gyrociliatus</name>
    <dbReference type="NCBI Taxonomy" id="2664684"/>
    <lineage>
        <taxon>Eukaryota</taxon>
        <taxon>Metazoa</taxon>
        <taxon>Spiralia</taxon>
        <taxon>Lophotrochozoa</taxon>
        <taxon>Annelida</taxon>
        <taxon>Polychaeta</taxon>
        <taxon>Polychaeta incertae sedis</taxon>
        <taxon>Dinophilidae</taxon>
        <taxon>Dimorphilus</taxon>
    </lineage>
</organism>
<feature type="compositionally biased region" description="Low complexity" evidence="5">
    <location>
        <begin position="93"/>
        <end position="105"/>
    </location>
</feature>
<gene>
    <name evidence="7" type="ORF">DGYR_LOCUS6999</name>
</gene>